<proteinExistence type="predicted"/>
<dbReference type="EMBL" id="JAPEUL010000007">
    <property type="protein sequence ID" value="MCW4629908.1"/>
    <property type="molecule type" value="Genomic_DNA"/>
</dbReference>
<gene>
    <name evidence="1" type="ORF">ONZ52_13465</name>
</gene>
<accession>A0ABT3KH88</accession>
<dbReference type="Proteomes" id="UP001431181">
    <property type="component" value="Unassembled WGS sequence"/>
</dbReference>
<name>A0ABT3KH88_9GAMM</name>
<protein>
    <submittedName>
        <fullName evidence="1">HlyD family secretion protein</fullName>
    </submittedName>
</protein>
<keyword evidence="2" id="KW-1185">Reference proteome</keyword>
<comment type="caution">
    <text evidence="1">The sequence shown here is derived from an EMBL/GenBank/DDBJ whole genome shotgun (WGS) entry which is preliminary data.</text>
</comment>
<evidence type="ECO:0000313" key="1">
    <source>
        <dbReference type="EMBL" id="MCW4629908.1"/>
    </source>
</evidence>
<organism evidence="1 2">
    <name type="scientific">Marinomonas rhodophyticola</name>
    <dbReference type="NCBI Taxonomy" id="2992803"/>
    <lineage>
        <taxon>Bacteria</taxon>
        <taxon>Pseudomonadati</taxon>
        <taxon>Pseudomonadota</taxon>
        <taxon>Gammaproteobacteria</taxon>
        <taxon>Oceanospirillales</taxon>
        <taxon>Oceanospirillaceae</taxon>
        <taxon>Marinomonas</taxon>
    </lineage>
</organism>
<dbReference type="RefSeq" id="WP_265219174.1">
    <property type="nucleotide sequence ID" value="NZ_JAPEUL010000007.1"/>
</dbReference>
<sequence length="107" mass="11955">MAELESQVALKTIERDYLQTKLDQTQILADKAGVVVLDDPEKWKGRPVVVGERIMSIADPNNIQLEIRLPVTDAISLNHGNEVTLFLDTDPLNPLPFLVNYSSLSRV</sequence>
<evidence type="ECO:0000313" key="2">
    <source>
        <dbReference type="Proteomes" id="UP001431181"/>
    </source>
</evidence>
<reference evidence="1" key="1">
    <citation type="submission" date="2022-11" db="EMBL/GenBank/DDBJ databases">
        <title>Marinomonas sp. nov., isolated from marine algae.</title>
        <authorList>
            <person name="Choi D.G."/>
            <person name="Kim J.M."/>
            <person name="Lee J.K."/>
            <person name="Baek J.H."/>
            <person name="Jeon C.O."/>
        </authorList>
    </citation>
    <scope>NUCLEOTIDE SEQUENCE</scope>
    <source>
        <strain evidence="1">KJ51-3</strain>
    </source>
</reference>